<proteinExistence type="predicted"/>
<dbReference type="Proteomes" id="UP000541185">
    <property type="component" value="Unassembled WGS sequence"/>
</dbReference>
<evidence type="ECO:0000259" key="3">
    <source>
        <dbReference type="Pfam" id="PF10062"/>
    </source>
</evidence>
<name>A0A848GX35_9BURK</name>
<dbReference type="InterPro" id="IPR013693">
    <property type="entry name" value="SpoIID/LytB_N"/>
</dbReference>
<evidence type="ECO:0000313" key="4">
    <source>
        <dbReference type="EMBL" id="NML43226.1"/>
    </source>
</evidence>
<evidence type="ECO:0000259" key="2">
    <source>
        <dbReference type="Pfam" id="PF08486"/>
    </source>
</evidence>
<dbReference type="EMBL" id="JABBFX010000001">
    <property type="protein sequence ID" value="NML43226.1"/>
    <property type="molecule type" value="Genomic_DNA"/>
</dbReference>
<protein>
    <submittedName>
        <fullName evidence="4">DUF2300 domain-containing protein</fullName>
    </submittedName>
</protein>
<dbReference type="Pfam" id="PF10062">
    <property type="entry name" value="DUF2300"/>
    <property type="match status" value="1"/>
</dbReference>
<evidence type="ECO:0000313" key="5">
    <source>
        <dbReference type="Proteomes" id="UP000541185"/>
    </source>
</evidence>
<dbReference type="RefSeq" id="WP_169417448.1">
    <property type="nucleotide sequence ID" value="NZ_JABBFX010000001.1"/>
</dbReference>
<organism evidence="4 5">
    <name type="scientific">Ramlibacter agri</name>
    <dbReference type="NCBI Taxonomy" id="2728837"/>
    <lineage>
        <taxon>Bacteria</taxon>
        <taxon>Pseudomonadati</taxon>
        <taxon>Pseudomonadota</taxon>
        <taxon>Betaproteobacteria</taxon>
        <taxon>Burkholderiales</taxon>
        <taxon>Comamonadaceae</taxon>
        <taxon>Ramlibacter</taxon>
    </lineage>
</organism>
<accession>A0A848GX35</accession>
<feature type="domain" description="DUF2300" evidence="3">
    <location>
        <begin position="428"/>
        <end position="546"/>
    </location>
</feature>
<evidence type="ECO:0000256" key="1">
    <source>
        <dbReference type="SAM" id="SignalP"/>
    </source>
</evidence>
<keyword evidence="1" id="KW-0732">Signal</keyword>
<reference evidence="4 5" key="1">
    <citation type="submission" date="2020-04" db="EMBL/GenBank/DDBJ databases">
        <title>Ramlibacter sp. G-1-2-2 isolated from soil.</title>
        <authorList>
            <person name="Dahal R.H."/>
        </authorList>
    </citation>
    <scope>NUCLEOTIDE SEQUENCE [LARGE SCALE GENOMIC DNA]</scope>
    <source>
        <strain evidence="4 5">G-1-2-2</strain>
    </source>
</reference>
<gene>
    <name evidence="4" type="ORF">HHL11_05655</name>
</gene>
<dbReference type="Pfam" id="PF08486">
    <property type="entry name" value="SpoIID"/>
    <property type="match status" value="1"/>
</dbReference>
<comment type="caution">
    <text evidence="4">The sequence shown here is derived from an EMBL/GenBank/DDBJ whole genome shotgun (WGS) entry which is preliminary data.</text>
</comment>
<feature type="chain" id="PRO_5033047842" evidence="1">
    <location>
        <begin position="24"/>
        <end position="566"/>
    </location>
</feature>
<dbReference type="InterPro" id="IPR018748">
    <property type="entry name" value="DUF2300_secreted"/>
</dbReference>
<sequence length="566" mass="60607">MSFRSCRALAVAGLALLAAIAWAARPDPVLRLAWLDAQGRLQAIAVDAQGRERGSFDAGQPVPLGSLWKLVAYAQWVEAGVAEKPLQCKGHDPEEVYCCAPGDSIARGAALARSCGLYFARDRVPWERPAGAVMQALPAALAQAVQRGDLGPQTRVSPREWLAWLDAWPPGLREQAQHDLLAYWVNGAGVRQLGQVAAQLRVKTYTVEHADGTRTAGASGWTAQDRPLWFAAAGSSADVVPAWAGPVLSLTRSEEVPRETGALEGRQCVRVEFFARYPIATVEPLAGARLRTPGSLRGRYRVHFRSGTAIEIESAGELQLANVDAHPVITGDLALEDYVARVIDREAAAQPLQAAWALAVAARSYVLAQGTPSRGCLQIEDTTATQRVSPRPATAAALEAARATAGLVLAGGYAIPGQYHRDQGRDGVLSWRDATAQAGAGEDYLRILHRAYPRAGIATAADHGALACDPLPLVLQWLARERPGWKRQLAGQPGFEDPGELQVCRLARGRAHAGGGHRIDVAGYRSLEERIAVAHEYVHLAFAGHPAGRDEAFVEAQARKLLGVLP</sequence>
<keyword evidence="5" id="KW-1185">Reference proteome</keyword>
<feature type="signal peptide" evidence="1">
    <location>
        <begin position="1"/>
        <end position="23"/>
    </location>
</feature>
<feature type="domain" description="Sporulation stage II protein D amidase enhancer LytB N-terminal" evidence="2">
    <location>
        <begin position="332"/>
        <end position="409"/>
    </location>
</feature>
<dbReference type="AlphaFoldDB" id="A0A848GX35"/>